<reference evidence="1 3" key="1">
    <citation type="submission" date="2018-06" db="EMBL/GenBank/DDBJ databases">
        <title>Genomic Encyclopedia of Archaeal and Bacterial Type Strains, Phase II (KMG-II): from individual species to whole genera.</title>
        <authorList>
            <person name="Goeker M."/>
        </authorList>
    </citation>
    <scope>NUCLEOTIDE SEQUENCE [LARGE SCALE GENOMIC DNA]</scope>
    <source>
        <strain evidence="1 3">DSM 22686</strain>
    </source>
</reference>
<evidence type="ECO:0000313" key="4">
    <source>
        <dbReference type="Proteomes" id="UP000321927"/>
    </source>
</evidence>
<keyword evidence="4" id="KW-1185">Reference proteome</keyword>
<dbReference type="Proteomes" id="UP000249115">
    <property type="component" value="Unassembled WGS sequence"/>
</dbReference>
<gene>
    <name evidence="2" type="ORF">ESW18_17725</name>
    <name evidence="1" type="ORF">LV84_03538</name>
</gene>
<proteinExistence type="predicted"/>
<reference evidence="2 4" key="2">
    <citation type="submission" date="2019-08" db="EMBL/GenBank/DDBJ databases">
        <title>Genome of Algoriphagus ratkowskyi IC026.</title>
        <authorList>
            <person name="Bowman J.P."/>
        </authorList>
    </citation>
    <scope>NUCLEOTIDE SEQUENCE [LARGE SCALE GENOMIC DNA]</scope>
    <source>
        <strain evidence="2 4">IC026</strain>
    </source>
</reference>
<dbReference type="PROSITE" id="PS51257">
    <property type="entry name" value="PROKAR_LIPOPROTEIN"/>
    <property type="match status" value="1"/>
</dbReference>
<dbReference type="OrthoDB" id="1262041at2"/>
<evidence type="ECO:0000313" key="2">
    <source>
        <dbReference type="EMBL" id="TXD76108.1"/>
    </source>
</evidence>
<name>A0A2W7RD69_9BACT</name>
<protein>
    <recommendedName>
        <fullName evidence="5">Lipoprotein</fullName>
    </recommendedName>
</protein>
<evidence type="ECO:0000313" key="3">
    <source>
        <dbReference type="Proteomes" id="UP000249115"/>
    </source>
</evidence>
<dbReference type="EMBL" id="VORV01000015">
    <property type="protein sequence ID" value="TXD76108.1"/>
    <property type="molecule type" value="Genomic_DNA"/>
</dbReference>
<dbReference type="EMBL" id="QKZU01000016">
    <property type="protein sequence ID" value="PZX52129.1"/>
    <property type="molecule type" value="Genomic_DNA"/>
</dbReference>
<dbReference type="Proteomes" id="UP000321927">
    <property type="component" value="Unassembled WGS sequence"/>
</dbReference>
<comment type="caution">
    <text evidence="1">The sequence shown here is derived from an EMBL/GenBank/DDBJ whole genome shotgun (WGS) entry which is preliminary data.</text>
</comment>
<dbReference type="RefSeq" id="WP_086502788.1">
    <property type="nucleotide sequence ID" value="NZ_MSSV01000020.1"/>
</dbReference>
<sequence length="206" mass="23220">MRLFCLIFLIQLFLFSCESPGDKENRLKLEQQAIRESDAESKEAEEERKLALEIERKTQELYNRYINNSLNQGATPYSSCFGGNQICSSNGCSEIKVNGPKDSDVLVTIKSGNRVIRHAYIKSGNSYTFQLPNGKYQPFFYFGKGRNPEKEMGSQSCTELKGGFISEDVFGKDDPQELGDTVLTYSLVLQKSGNFSTRPSNELEAF</sequence>
<organism evidence="1 3">
    <name type="scientific">Algoriphagus ratkowskyi</name>
    <dbReference type="NCBI Taxonomy" id="57028"/>
    <lineage>
        <taxon>Bacteria</taxon>
        <taxon>Pseudomonadati</taxon>
        <taxon>Bacteroidota</taxon>
        <taxon>Cytophagia</taxon>
        <taxon>Cytophagales</taxon>
        <taxon>Cyclobacteriaceae</taxon>
        <taxon>Algoriphagus</taxon>
    </lineage>
</organism>
<evidence type="ECO:0000313" key="1">
    <source>
        <dbReference type="EMBL" id="PZX52129.1"/>
    </source>
</evidence>
<dbReference type="AlphaFoldDB" id="A0A2W7RD69"/>
<evidence type="ECO:0008006" key="5">
    <source>
        <dbReference type="Google" id="ProtNLM"/>
    </source>
</evidence>
<accession>A0A2W7RD69</accession>